<dbReference type="AlphaFoldDB" id="A0A7V5H7C9"/>
<sequence length="59" mass="6901">MENNNTTILIGKSIIKRFFNYYENESLDDENEFFPVLKIIISGIVDAFKNDSRSLIIEK</sequence>
<proteinExistence type="predicted"/>
<organism evidence="1">
    <name type="scientific">Caldithrix abyssi</name>
    <dbReference type="NCBI Taxonomy" id="187145"/>
    <lineage>
        <taxon>Bacteria</taxon>
        <taxon>Pseudomonadati</taxon>
        <taxon>Calditrichota</taxon>
        <taxon>Calditrichia</taxon>
        <taxon>Calditrichales</taxon>
        <taxon>Calditrichaceae</taxon>
        <taxon>Caldithrix</taxon>
    </lineage>
</organism>
<name>A0A7V5H7C9_CALAY</name>
<dbReference type="EMBL" id="DRTD01000638">
    <property type="protein sequence ID" value="HHE55833.1"/>
    <property type="molecule type" value="Genomic_DNA"/>
</dbReference>
<evidence type="ECO:0000313" key="1">
    <source>
        <dbReference type="EMBL" id="HHE55833.1"/>
    </source>
</evidence>
<reference evidence="1" key="1">
    <citation type="journal article" date="2020" name="mSystems">
        <title>Genome- and Community-Level Interaction Insights into Carbon Utilization and Element Cycling Functions of Hydrothermarchaeota in Hydrothermal Sediment.</title>
        <authorList>
            <person name="Zhou Z."/>
            <person name="Liu Y."/>
            <person name="Xu W."/>
            <person name="Pan J."/>
            <person name="Luo Z.H."/>
            <person name="Li M."/>
        </authorList>
    </citation>
    <scope>NUCLEOTIDE SEQUENCE [LARGE SCALE GENOMIC DNA]</scope>
    <source>
        <strain evidence="1">HyVt-76</strain>
    </source>
</reference>
<protein>
    <submittedName>
        <fullName evidence="1">Uncharacterized protein</fullName>
    </submittedName>
</protein>
<dbReference type="Proteomes" id="UP000886111">
    <property type="component" value="Unassembled WGS sequence"/>
</dbReference>
<comment type="caution">
    <text evidence="1">The sequence shown here is derived from an EMBL/GenBank/DDBJ whole genome shotgun (WGS) entry which is preliminary data.</text>
</comment>
<gene>
    <name evidence="1" type="ORF">ENL21_08630</name>
</gene>
<accession>A0A7V5H7C9</accession>